<gene>
    <name evidence="1" type="ORF">DT99_32310</name>
</gene>
<dbReference type="OrthoDB" id="9035151at2"/>
<name>A0A071M302_9BURK</name>
<accession>A0A071M302</accession>
<proteinExistence type="predicted"/>
<dbReference type="EMBL" id="JJOA01000056">
    <property type="protein sequence ID" value="KEA55304.1"/>
    <property type="molecule type" value="Genomic_DNA"/>
</dbReference>
<comment type="caution">
    <text evidence="1">The sequence shown here is derived from an EMBL/GenBank/DDBJ whole genome shotgun (WGS) entry which is preliminary data.</text>
</comment>
<reference evidence="1" key="1">
    <citation type="submission" date="2014-04" db="EMBL/GenBank/DDBJ databases">
        <title>In planta biocontrol of soil-borne Fusarium wilt of banana through a plant endophytic bacterium, Burkholderia cenocepacia 869T2.</title>
        <authorList>
            <person name="Ho Y.-N."/>
            <person name="Chiang H.-M."/>
            <person name="Chao C.-P."/>
            <person name="Su C.-C."/>
            <person name="Hsu H.-F."/>
            <person name="Guo C.-T."/>
            <person name="Hsieh J.-L."/>
            <person name="Huang C.-C."/>
        </authorList>
    </citation>
    <scope>NUCLEOTIDE SEQUENCE [LARGE SCALE GENOMIC DNA]</scope>
    <source>
        <strain evidence="1">869T2</strain>
    </source>
</reference>
<evidence type="ECO:0000313" key="1">
    <source>
        <dbReference type="EMBL" id="KEA55304.1"/>
    </source>
</evidence>
<organism evidence="1">
    <name type="scientific">Burkholderia cenocepacia</name>
    <dbReference type="NCBI Taxonomy" id="95486"/>
    <lineage>
        <taxon>Bacteria</taxon>
        <taxon>Pseudomonadati</taxon>
        <taxon>Pseudomonadota</taxon>
        <taxon>Betaproteobacteria</taxon>
        <taxon>Burkholderiales</taxon>
        <taxon>Burkholderiaceae</taxon>
        <taxon>Burkholderia</taxon>
        <taxon>Burkholderia cepacia complex</taxon>
    </lineage>
</organism>
<sequence>MHCHPGDISRLFLCVPTLHLNRPAPAESFLAAAVDAGYELEHVLRDYPRVRYRPLDFHSLCQQSLSVLDDTLLADLTGDMPLGWRGAHWAALLIAPSGDARYLPHLDEVRRHRGVEWAGELAEAASCPDARSSAFRCCRSILQLRNQLAALPRVTVRLRRGLTPDALEARASAVRAAYRNGGLDTALAMARH</sequence>
<dbReference type="AlphaFoldDB" id="A0A071M302"/>
<protein>
    <submittedName>
        <fullName evidence="1">Uncharacterized protein</fullName>
    </submittedName>
</protein>